<dbReference type="GO" id="GO:0005524">
    <property type="term" value="F:ATP binding"/>
    <property type="evidence" value="ECO:0007669"/>
    <property type="project" value="InterPro"/>
</dbReference>
<evidence type="ECO:0000256" key="1">
    <source>
        <dbReference type="SAM" id="MobiDB-lite"/>
    </source>
</evidence>
<gene>
    <name evidence="3" type="ORF">B0T10DRAFT_496467</name>
</gene>
<dbReference type="GO" id="GO:0016887">
    <property type="term" value="F:ATP hydrolysis activity"/>
    <property type="evidence" value="ECO:0007669"/>
    <property type="project" value="InterPro"/>
</dbReference>
<comment type="caution">
    <text evidence="3">The sequence shown here is derived from an EMBL/GenBank/DDBJ whole genome shotgun (WGS) entry which is preliminary data.</text>
</comment>
<evidence type="ECO:0000313" key="4">
    <source>
        <dbReference type="Proteomes" id="UP000777438"/>
    </source>
</evidence>
<feature type="region of interest" description="Disordered" evidence="1">
    <location>
        <begin position="287"/>
        <end position="351"/>
    </location>
</feature>
<protein>
    <recommendedName>
        <fullName evidence="2">AAA+ ATPase domain-containing protein</fullName>
    </recommendedName>
</protein>
<dbReference type="CDD" id="cd19481">
    <property type="entry name" value="RecA-like_protease"/>
    <property type="match status" value="1"/>
</dbReference>
<feature type="compositionally biased region" description="Acidic residues" evidence="1">
    <location>
        <begin position="145"/>
        <end position="159"/>
    </location>
</feature>
<feature type="compositionally biased region" description="Acidic residues" evidence="1">
    <location>
        <begin position="1063"/>
        <end position="1084"/>
    </location>
</feature>
<dbReference type="InterPro" id="IPR056599">
    <property type="entry name" value="AAA_lid_fung"/>
</dbReference>
<feature type="compositionally biased region" description="Polar residues" evidence="1">
    <location>
        <begin position="301"/>
        <end position="312"/>
    </location>
</feature>
<dbReference type="PANTHER" id="PTHR46411:SF2">
    <property type="entry name" value="AAA+ ATPASE DOMAIN-CONTAINING PROTEIN"/>
    <property type="match status" value="1"/>
</dbReference>
<dbReference type="PANTHER" id="PTHR46411">
    <property type="entry name" value="FAMILY ATPASE, PUTATIVE-RELATED"/>
    <property type="match status" value="1"/>
</dbReference>
<dbReference type="InterPro" id="IPR027417">
    <property type="entry name" value="P-loop_NTPase"/>
</dbReference>
<dbReference type="AlphaFoldDB" id="A0A9P8VU85"/>
<dbReference type="Pfam" id="PF00004">
    <property type="entry name" value="AAA"/>
    <property type="match status" value="1"/>
</dbReference>
<sequence length="1084" mass="122830">MTDSEPSAVAVNPSGPELHPVADQGAEGGLAGLNVKAKLGEDSEGARGSGEVATIANTDSSKEENEQSRNQSPPDNKSHPTDVSPSRKLSKRLDLVANILEQELEDLRLDTSKDIPPSLSRQIELIRKLAVESRQNQTSRPTDKGDDEEESEDDDEEELACEVKRFSMEEWKQLKGVNGSVMAAYYRTPTTYESVDAGKGQATGLRERQERPLRVSIASNHLIYELEDITDVMFEHFVLAPPYKLLINYYPEIKERVHQLQDRLEQVEKESYARSMVRWLGYFETRQGSSSLSGKAPIEKSVQSDASLSPKQDASDSARYPTENLTPIPQTPKMSTSGTGAVVAPAKKKENLRKKRKELTTRINHLQLLNDFIKTELASYVNLQESIKAGVLEKIAFEDLCYLFQPGQTLFFKKKGYDQLCKAYAVSGGQQRKRAPTQEEAMQRASLHNSTPWIKNDATIMNNSGHGTWSPLTVDHYIMEFDGHVVGPKDGREQIKHYAGERRVTDLPIYPLRFHKQRAEVIQKLTARGKKYISSYGHKSYYGVTCPPNPQVSPEELRGDVFIDVKDYYRSNPRLKPELGVLQRTNPDDAEVEEYVAGTLAFFCDHRVDQKAAENFMLSYQTDLEPVEYRQFLWSEKTLPLFPHQLPAYVFRTRQYVHVDVNVVAEIDKSDEARVGSFEDLVIPESHRSILVGLVKNQVTEEKAEPGADNIDAISPQIDIVRGKGRGLIILLHGPPGSGKTSTAETLAAYTRRPLYPITCGDLGISPREVELALTEHTERAQRWASILLLDEADVFLTRRDWRDTNHNALVSVFLRQLEYYSGILFLTTNRVGVLDEAFKSRIHVSLAYPTIQLQATIEIWEGILNRIERDNKTAAIKTRFDRNALLSFAKNHYKTHEKTGTAWNGRQIRNAFQLAIALGHHERDKKLQAAALTSEEAVRSGERRWMTVKLTKDSFRNVATTARDFEDYLHAVRGHDSDIAKHMSLRHDQHMENDLRMPTTGARKEYGWQQQHLVSPRFARGERSSAFSSSSRDKQRPRASLERRSPSVSRSQRGVRRPRDEEVSEAEEEEESDIFEELSSNED</sequence>
<dbReference type="SUPFAM" id="SSF52540">
    <property type="entry name" value="P-loop containing nucleoside triphosphate hydrolases"/>
    <property type="match status" value="1"/>
</dbReference>
<organism evidence="3 4">
    <name type="scientific">Thelonectria olida</name>
    <dbReference type="NCBI Taxonomy" id="1576542"/>
    <lineage>
        <taxon>Eukaryota</taxon>
        <taxon>Fungi</taxon>
        <taxon>Dikarya</taxon>
        <taxon>Ascomycota</taxon>
        <taxon>Pezizomycotina</taxon>
        <taxon>Sordariomycetes</taxon>
        <taxon>Hypocreomycetidae</taxon>
        <taxon>Hypocreales</taxon>
        <taxon>Nectriaceae</taxon>
        <taxon>Thelonectria</taxon>
    </lineage>
</organism>
<dbReference type="Proteomes" id="UP000777438">
    <property type="component" value="Unassembled WGS sequence"/>
</dbReference>
<proteinExistence type="predicted"/>
<evidence type="ECO:0000313" key="3">
    <source>
        <dbReference type="EMBL" id="KAH6879448.1"/>
    </source>
</evidence>
<dbReference type="InterPro" id="IPR003959">
    <property type="entry name" value="ATPase_AAA_core"/>
</dbReference>
<dbReference type="OrthoDB" id="10042665at2759"/>
<feature type="compositionally biased region" description="Polar residues" evidence="1">
    <location>
        <begin position="323"/>
        <end position="339"/>
    </location>
</feature>
<feature type="region of interest" description="Disordered" evidence="1">
    <location>
        <begin position="1"/>
        <end position="91"/>
    </location>
</feature>
<dbReference type="Pfam" id="PF23232">
    <property type="entry name" value="AAA_lid_13"/>
    <property type="match status" value="1"/>
</dbReference>
<dbReference type="InterPro" id="IPR054289">
    <property type="entry name" value="DUF7025"/>
</dbReference>
<accession>A0A9P8VU85</accession>
<feature type="region of interest" description="Disordered" evidence="1">
    <location>
        <begin position="130"/>
        <end position="159"/>
    </location>
</feature>
<evidence type="ECO:0000259" key="2">
    <source>
        <dbReference type="SMART" id="SM00382"/>
    </source>
</evidence>
<feature type="domain" description="AAA+ ATPase" evidence="2">
    <location>
        <begin position="726"/>
        <end position="853"/>
    </location>
</feature>
<feature type="region of interest" description="Disordered" evidence="1">
    <location>
        <begin position="1016"/>
        <end position="1084"/>
    </location>
</feature>
<dbReference type="InterPro" id="IPR003593">
    <property type="entry name" value="AAA+_ATPase"/>
</dbReference>
<feature type="compositionally biased region" description="Basic and acidic residues" evidence="1">
    <location>
        <begin position="1032"/>
        <end position="1046"/>
    </location>
</feature>
<dbReference type="EMBL" id="JAGPYM010000029">
    <property type="protein sequence ID" value="KAH6879448.1"/>
    <property type="molecule type" value="Genomic_DNA"/>
</dbReference>
<keyword evidence="4" id="KW-1185">Reference proteome</keyword>
<dbReference type="Gene3D" id="3.40.50.300">
    <property type="entry name" value="P-loop containing nucleotide triphosphate hydrolases"/>
    <property type="match status" value="1"/>
</dbReference>
<name>A0A9P8VU85_9HYPO</name>
<dbReference type="SMART" id="SM00382">
    <property type="entry name" value="AAA"/>
    <property type="match status" value="1"/>
</dbReference>
<reference evidence="3 4" key="1">
    <citation type="journal article" date="2021" name="Nat. Commun.">
        <title>Genetic determinants of endophytism in the Arabidopsis root mycobiome.</title>
        <authorList>
            <person name="Mesny F."/>
            <person name="Miyauchi S."/>
            <person name="Thiergart T."/>
            <person name="Pickel B."/>
            <person name="Atanasova L."/>
            <person name="Karlsson M."/>
            <person name="Huettel B."/>
            <person name="Barry K.W."/>
            <person name="Haridas S."/>
            <person name="Chen C."/>
            <person name="Bauer D."/>
            <person name="Andreopoulos W."/>
            <person name="Pangilinan J."/>
            <person name="LaButti K."/>
            <person name="Riley R."/>
            <person name="Lipzen A."/>
            <person name="Clum A."/>
            <person name="Drula E."/>
            <person name="Henrissat B."/>
            <person name="Kohler A."/>
            <person name="Grigoriev I.V."/>
            <person name="Martin F.M."/>
            <person name="Hacquard S."/>
        </authorList>
    </citation>
    <scope>NUCLEOTIDE SEQUENCE [LARGE SCALE GENOMIC DNA]</scope>
    <source>
        <strain evidence="3 4">MPI-CAGE-CH-0241</strain>
    </source>
</reference>
<dbReference type="Pfam" id="PF22942">
    <property type="entry name" value="DUF7025"/>
    <property type="match status" value="1"/>
</dbReference>